<name>A0A4R5PI87_9HYPH</name>
<accession>A0A4R5PI87</accession>
<proteinExistence type="predicted"/>
<keyword evidence="1" id="KW-1133">Transmembrane helix</keyword>
<dbReference type="RefSeq" id="WP_133285231.1">
    <property type="nucleotide sequence ID" value="NZ_SMSI01000003.1"/>
</dbReference>
<dbReference type="Proteomes" id="UP000295131">
    <property type="component" value="Unassembled WGS sequence"/>
</dbReference>
<keyword evidence="3" id="KW-1185">Reference proteome</keyword>
<keyword evidence="1" id="KW-0472">Membrane</keyword>
<feature type="transmembrane region" description="Helical" evidence="1">
    <location>
        <begin position="37"/>
        <end position="59"/>
    </location>
</feature>
<evidence type="ECO:0000313" key="2">
    <source>
        <dbReference type="EMBL" id="TDH34946.1"/>
    </source>
</evidence>
<sequence>MNRLFDFNHPFFKPLWIRLLVTGSCFVWGSVEFITGAPLWGILFCGLGALAAYGLFVTFDPRTAEHRQLDDQSGE</sequence>
<dbReference type="AlphaFoldDB" id="A0A4R5PI87"/>
<reference evidence="2 3" key="1">
    <citation type="journal article" date="2013" name="Int. J. Syst. Evol. Microbiol.">
        <title>Hoeflea suaedae sp. nov., an endophytic bacterium isolated from the root of the halophyte Suaeda maritima.</title>
        <authorList>
            <person name="Chung E.J."/>
            <person name="Park J.A."/>
            <person name="Pramanik P."/>
            <person name="Bibi F."/>
            <person name="Jeon C.O."/>
            <person name="Chung Y.R."/>
        </authorList>
    </citation>
    <scope>NUCLEOTIDE SEQUENCE [LARGE SCALE GENOMIC DNA]</scope>
    <source>
        <strain evidence="2 3">YC6898</strain>
    </source>
</reference>
<keyword evidence="1" id="KW-0812">Transmembrane</keyword>
<evidence type="ECO:0000256" key="1">
    <source>
        <dbReference type="SAM" id="Phobius"/>
    </source>
</evidence>
<protein>
    <submittedName>
        <fullName evidence="2">DUF3329 domain-containing protein</fullName>
    </submittedName>
</protein>
<evidence type="ECO:0000313" key="3">
    <source>
        <dbReference type="Proteomes" id="UP000295131"/>
    </source>
</evidence>
<gene>
    <name evidence="2" type="ORF">E2A64_14575</name>
</gene>
<organism evidence="2 3">
    <name type="scientific">Pseudohoeflea suaedae</name>
    <dbReference type="NCBI Taxonomy" id="877384"/>
    <lineage>
        <taxon>Bacteria</taxon>
        <taxon>Pseudomonadati</taxon>
        <taxon>Pseudomonadota</taxon>
        <taxon>Alphaproteobacteria</taxon>
        <taxon>Hyphomicrobiales</taxon>
        <taxon>Rhizobiaceae</taxon>
        <taxon>Pseudohoeflea</taxon>
    </lineage>
</organism>
<comment type="caution">
    <text evidence="2">The sequence shown here is derived from an EMBL/GenBank/DDBJ whole genome shotgun (WGS) entry which is preliminary data.</text>
</comment>
<dbReference type="OrthoDB" id="7362327at2"/>
<dbReference type="EMBL" id="SMSI01000003">
    <property type="protein sequence ID" value="TDH34946.1"/>
    <property type="molecule type" value="Genomic_DNA"/>
</dbReference>